<dbReference type="EMBL" id="CAMPGE010024097">
    <property type="protein sequence ID" value="CAI2381960.1"/>
    <property type="molecule type" value="Genomic_DNA"/>
</dbReference>
<gene>
    <name evidence="2" type="ORF">ECRASSUSDP1_LOCUS23426</name>
</gene>
<reference evidence="2" key="1">
    <citation type="submission" date="2023-07" db="EMBL/GenBank/DDBJ databases">
        <authorList>
            <consortium name="AG Swart"/>
            <person name="Singh M."/>
            <person name="Singh A."/>
            <person name="Seah K."/>
            <person name="Emmerich C."/>
        </authorList>
    </citation>
    <scope>NUCLEOTIDE SEQUENCE</scope>
    <source>
        <strain evidence="2">DP1</strain>
    </source>
</reference>
<feature type="coiled-coil region" evidence="1">
    <location>
        <begin position="72"/>
        <end position="103"/>
    </location>
</feature>
<dbReference type="Proteomes" id="UP001295684">
    <property type="component" value="Unassembled WGS sequence"/>
</dbReference>
<organism evidence="2 3">
    <name type="scientific">Euplotes crassus</name>
    <dbReference type="NCBI Taxonomy" id="5936"/>
    <lineage>
        <taxon>Eukaryota</taxon>
        <taxon>Sar</taxon>
        <taxon>Alveolata</taxon>
        <taxon>Ciliophora</taxon>
        <taxon>Intramacronucleata</taxon>
        <taxon>Spirotrichea</taxon>
        <taxon>Hypotrichia</taxon>
        <taxon>Euplotida</taxon>
        <taxon>Euplotidae</taxon>
        <taxon>Moneuplotes</taxon>
    </lineage>
</organism>
<keyword evidence="3" id="KW-1185">Reference proteome</keyword>
<evidence type="ECO:0000256" key="1">
    <source>
        <dbReference type="SAM" id="Coils"/>
    </source>
</evidence>
<keyword evidence="1" id="KW-0175">Coiled coil</keyword>
<accession>A0AAD1XZG6</accession>
<comment type="caution">
    <text evidence="2">The sequence shown here is derived from an EMBL/GenBank/DDBJ whole genome shotgun (WGS) entry which is preliminary data.</text>
</comment>
<dbReference type="AlphaFoldDB" id="A0AAD1XZG6"/>
<evidence type="ECO:0000313" key="2">
    <source>
        <dbReference type="EMBL" id="CAI2381960.1"/>
    </source>
</evidence>
<evidence type="ECO:0000313" key="3">
    <source>
        <dbReference type="Proteomes" id="UP001295684"/>
    </source>
</evidence>
<sequence>MTLNPDDKAKFIQMHSAAHKADLADQEKLKTKAGLHLIRNIQLLTSHHAFEKLHKYDEVQNKQEDPKLREQANFLQAKRANLQRAIEENSRKIEEKHAQLRERMAMENEHHEMLDELRKRMMMMQRQICCIEEEKVMMDHDCQVLQAEIDAISKSSEA</sequence>
<protein>
    <submittedName>
        <fullName evidence="2">Uncharacterized protein</fullName>
    </submittedName>
</protein>
<name>A0AAD1XZG6_EUPCR</name>
<proteinExistence type="predicted"/>